<dbReference type="Gene3D" id="3.40.50.2300">
    <property type="match status" value="1"/>
</dbReference>
<dbReference type="PANTHER" id="PTHR44591:SF18">
    <property type="entry name" value="REGULATORY PROTEIN"/>
    <property type="match status" value="1"/>
</dbReference>
<reference evidence="4" key="1">
    <citation type="journal article" date="2014" name="Int. J. Syst. Evol. Microbiol.">
        <title>Complete genome sequence of Corynebacterium casei LMG S-19264T (=DSM 44701T), isolated from a smear-ripened cheese.</title>
        <authorList>
            <consortium name="US DOE Joint Genome Institute (JGI-PGF)"/>
            <person name="Walter F."/>
            <person name="Albersmeier A."/>
            <person name="Kalinowski J."/>
            <person name="Ruckert C."/>
        </authorList>
    </citation>
    <scope>NUCLEOTIDE SEQUENCE</scope>
    <source>
        <strain evidence="4">CGMCC 4.7138</strain>
    </source>
</reference>
<evidence type="ECO:0000313" key="5">
    <source>
        <dbReference type="Proteomes" id="UP000653480"/>
    </source>
</evidence>
<gene>
    <name evidence="4" type="ORF">GCM10011574_48370</name>
</gene>
<dbReference type="InterPro" id="IPR058245">
    <property type="entry name" value="NreC/VraR/RcsB-like_REC"/>
</dbReference>
<feature type="modified residue" description="4-aspartylphosphate" evidence="2">
    <location>
        <position position="54"/>
    </location>
</feature>
<dbReference type="Proteomes" id="UP000653480">
    <property type="component" value="Unassembled WGS sequence"/>
</dbReference>
<reference evidence="4" key="2">
    <citation type="submission" date="2020-09" db="EMBL/GenBank/DDBJ databases">
        <authorList>
            <person name="Sun Q."/>
            <person name="Zhou Y."/>
        </authorList>
    </citation>
    <scope>NUCLEOTIDE SEQUENCE</scope>
    <source>
        <strain evidence="4">CGMCC 4.7138</strain>
    </source>
</reference>
<dbReference type="SMART" id="SM00448">
    <property type="entry name" value="REC"/>
    <property type="match status" value="1"/>
</dbReference>
<dbReference type="RefSeq" id="WP_208762251.1">
    <property type="nucleotide sequence ID" value="NZ_BMMN01000009.1"/>
</dbReference>
<evidence type="ECO:0000256" key="2">
    <source>
        <dbReference type="PROSITE-ProRule" id="PRU00169"/>
    </source>
</evidence>
<name>A0A8H9H2F5_9ACTN</name>
<evidence type="ECO:0000313" key="4">
    <source>
        <dbReference type="EMBL" id="GGO21211.1"/>
    </source>
</evidence>
<dbReference type="InterPro" id="IPR001789">
    <property type="entry name" value="Sig_transdc_resp-reg_receiver"/>
</dbReference>
<dbReference type="InterPro" id="IPR011006">
    <property type="entry name" value="CheY-like_superfamily"/>
</dbReference>
<evidence type="ECO:0000256" key="1">
    <source>
        <dbReference type="ARBA" id="ARBA00022553"/>
    </source>
</evidence>
<dbReference type="GO" id="GO:0000160">
    <property type="term" value="P:phosphorelay signal transduction system"/>
    <property type="evidence" value="ECO:0007669"/>
    <property type="project" value="InterPro"/>
</dbReference>
<dbReference type="InterPro" id="IPR050595">
    <property type="entry name" value="Bact_response_regulator"/>
</dbReference>
<dbReference type="AlphaFoldDB" id="A0A8H9H2F5"/>
<comment type="caution">
    <text evidence="4">The sequence shown here is derived from an EMBL/GenBank/DDBJ whole genome shotgun (WGS) entry which is preliminary data.</text>
</comment>
<organism evidence="4 5">
    <name type="scientific">Microbispora bryophytorum</name>
    <dbReference type="NCBI Taxonomy" id="1460882"/>
    <lineage>
        <taxon>Bacteria</taxon>
        <taxon>Bacillati</taxon>
        <taxon>Actinomycetota</taxon>
        <taxon>Actinomycetes</taxon>
        <taxon>Streptosporangiales</taxon>
        <taxon>Streptosporangiaceae</taxon>
        <taxon>Microbispora</taxon>
    </lineage>
</organism>
<proteinExistence type="predicted"/>
<sequence>MPLRCLIADDSDHFKKAARLFLEAEGVAVVGVASTIAEALGRVGELRPDVVLVDIDLGGESGFDLARRLYDEGGGEPPPIILISTHDEQDFAELIATSPAVAFLPKPRLSKQAIDEILRGADA</sequence>
<dbReference type="Pfam" id="PF00072">
    <property type="entry name" value="Response_reg"/>
    <property type="match status" value="1"/>
</dbReference>
<dbReference type="PANTHER" id="PTHR44591">
    <property type="entry name" value="STRESS RESPONSE REGULATOR PROTEIN 1"/>
    <property type="match status" value="1"/>
</dbReference>
<dbReference type="EMBL" id="BMMN01000009">
    <property type="protein sequence ID" value="GGO21211.1"/>
    <property type="molecule type" value="Genomic_DNA"/>
</dbReference>
<accession>A0A8H9H2F5</accession>
<protein>
    <submittedName>
        <fullName evidence="4">Response regulator</fullName>
    </submittedName>
</protein>
<dbReference type="PROSITE" id="PS50110">
    <property type="entry name" value="RESPONSE_REGULATORY"/>
    <property type="match status" value="1"/>
</dbReference>
<feature type="domain" description="Response regulatory" evidence="3">
    <location>
        <begin position="4"/>
        <end position="121"/>
    </location>
</feature>
<evidence type="ECO:0000259" key="3">
    <source>
        <dbReference type="PROSITE" id="PS50110"/>
    </source>
</evidence>
<dbReference type="SUPFAM" id="SSF52172">
    <property type="entry name" value="CheY-like"/>
    <property type="match status" value="1"/>
</dbReference>
<keyword evidence="1 2" id="KW-0597">Phosphoprotein</keyword>
<keyword evidence="5" id="KW-1185">Reference proteome</keyword>
<dbReference type="CDD" id="cd17535">
    <property type="entry name" value="REC_NarL-like"/>
    <property type="match status" value="1"/>
</dbReference>